<dbReference type="Proteomes" id="UP001326110">
    <property type="component" value="Chromosome"/>
</dbReference>
<evidence type="ECO:0000256" key="9">
    <source>
        <dbReference type="ARBA" id="ARBA00023065"/>
    </source>
</evidence>
<evidence type="ECO:0000256" key="16">
    <source>
        <dbReference type="SAM" id="SignalP"/>
    </source>
</evidence>
<evidence type="ECO:0000256" key="1">
    <source>
        <dbReference type="ARBA" id="ARBA00004571"/>
    </source>
</evidence>
<evidence type="ECO:0000256" key="2">
    <source>
        <dbReference type="ARBA" id="ARBA00009450"/>
    </source>
</evidence>
<keyword evidence="8" id="KW-0625">Polysaccharide transport</keyword>
<dbReference type="Pfam" id="PF22461">
    <property type="entry name" value="SLBB_2"/>
    <property type="match status" value="1"/>
</dbReference>
<gene>
    <name evidence="20" type="ORF">SR858_04125</name>
</gene>
<keyword evidence="11" id="KW-0472">Membrane</keyword>
<sequence>MSKLKNCFIAVALTSASLAVSAQSGPDRDDLFGQDSNTGNSLPVAAPKRVSIVNQPTIGDDAADNQATRPSPGRSASDAPRPVAPRKSNPSEFQQFVSDRVGGNTTLPIFGAEFFANSQPVFSPVANAPVVNDYALGPGDELMIRGWGSIDIDYRATIDRNGLISIPTIGSVPLAGVRAGDAEEVIRNAVGRLYKGVTINVNFGRLRSITVYVVGQASRPGTYNMSSLSTLVTALFASGGPNANGSMRHVQIKRGGKVAAELDLYAFIGKGDKSADIKLQDGDTIFIPAAVGHVALIGKVNTPAIYELKSSSDTIESLIAYAGGVPVLADPRRAFLERIDAGKSQPRTVEQFALNTAGMKRTLKDGDVLNITSITPDFSNAVVLRGNVDQSVRTPFTSGMRISDLIPNRQYLISRKSIKRQNEAVNPEDENRTNDQAGNIAARIGGLIDEINWDYAVIERINRDDLSVSLVPFNLGNVFSNPSGADNVLLQPGDTVTIFSQQDVAVPMDKRRIFVRIEGEVKTPGVYQMTAGETLQSMLAKAGGPTSNAYLFGTGFYREQVRKQQEANLEKLANRLESQARSDQSRAASNARSVADAQLAEVRLQAQAVAAQQAVDRLRRLKPTGRISFGLDPQETRFAILPQLKLENGDRLLVPARPAFVEIYGAVNVESSQLWRKGLRVKDYLEKSGLTADADQDNIFLLRVDGSVVSRDSGSWLSGGFGGTEVMPGDNIVVPEKFDKETGWTKFMGGAREWTQILANFGLGAAAFKTLRD</sequence>
<keyword evidence="13" id="KW-0998">Cell outer membrane</keyword>
<dbReference type="PANTHER" id="PTHR33619">
    <property type="entry name" value="POLYSACCHARIDE EXPORT PROTEIN GFCE-RELATED"/>
    <property type="match status" value="1"/>
</dbReference>
<dbReference type="EMBL" id="CP140152">
    <property type="protein sequence ID" value="WQH05537.1"/>
    <property type="molecule type" value="Genomic_DNA"/>
</dbReference>
<name>A0ABZ0Y235_9BURK</name>
<evidence type="ECO:0000256" key="5">
    <source>
        <dbReference type="ARBA" id="ARBA00022597"/>
    </source>
</evidence>
<dbReference type="Pfam" id="PF02563">
    <property type="entry name" value="Poly_export"/>
    <property type="match status" value="1"/>
</dbReference>
<evidence type="ECO:0000256" key="14">
    <source>
        <dbReference type="ARBA" id="ARBA00023288"/>
    </source>
</evidence>
<evidence type="ECO:0000256" key="3">
    <source>
        <dbReference type="ARBA" id="ARBA00022448"/>
    </source>
</evidence>
<evidence type="ECO:0000256" key="6">
    <source>
        <dbReference type="ARBA" id="ARBA00022692"/>
    </source>
</evidence>
<feature type="chain" id="PRO_5045152106" evidence="16">
    <location>
        <begin position="23"/>
        <end position="773"/>
    </location>
</feature>
<evidence type="ECO:0000256" key="11">
    <source>
        <dbReference type="ARBA" id="ARBA00023136"/>
    </source>
</evidence>
<keyword evidence="10" id="KW-0626">Porin</keyword>
<dbReference type="Pfam" id="PF10531">
    <property type="entry name" value="SLBB"/>
    <property type="match status" value="2"/>
</dbReference>
<comment type="subcellular location">
    <subcellularLocation>
        <location evidence="1">Cell outer membrane</location>
        <topology evidence="1">Multi-pass membrane protein</topology>
    </subcellularLocation>
</comment>
<keyword evidence="9" id="KW-0406">Ion transport</keyword>
<evidence type="ECO:0000259" key="17">
    <source>
        <dbReference type="Pfam" id="PF02563"/>
    </source>
</evidence>
<evidence type="ECO:0000256" key="7">
    <source>
        <dbReference type="ARBA" id="ARBA00022729"/>
    </source>
</evidence>
<dbReference type="RefSeq" id="WP_040377926.1">
    <property type="nucleotide sequence ID" value="NZ_CP140152.1"/>
</dbReference>
<dbReference type="Gene3D" id="3.10.560.10">
    <property type="entry name" value="Outer membrane lipoprotein wza domain like"/>
    <property type="match status" value="4"/>
</dbReference>
<evidence type="ECO:0000259" key="18">
    <source>
        <dbReference type="Pfam" id="PF10531"/>
    </source>
</evidence>
<feature type="signal peptide" evidence="16">
    <location>
        <begin position="1"/>
        <end position="22"/>
    </location>
</feature>
<keyword evidence="3" id="KW-0813">Transport</keyword>
<evidence type="ECO:0000259" key="19">
    <source>
        <dbReference type="Pfam" id="PF22461"/>
    </source>
</evidence>
<dbReference type="GeneID" id="43164654"/>
<reference evidence="20 21" key="1">
    <citation type="submission" date="2023-11" db="EMBL/GenBank/DDBJ databases">
        <title>MicrobeMod: A computational toolkit for identifying prokaryotic methylation and restriction-modification with nanopore sequencing.</title>
        <authorList>
            <person name="Crits-Christoph A."/>
            <person name="Kang S.C."/>
            <person name="Lee H."/>
            <person name="Ostrov N."/>
        </authorList>
    </citation>
    <scope>NUCLEOTIDE SEQUENCE [LARGE SCALE GENOMIC DNA]</scope>
    <source>
        <strain evidence="20 21">ATCC 25935</strain>
    </source>
</reference>
<evidence type="ECO:0000256" key="10">
    <source>
        <dbReference type="ARBA" id="ARBA00023114"/>
    </source>
</evidence>
<evidence type="ECO:0000256" key="15">
    <source>
        <dbReference type="SAM" id="MobiDB-lite"/>
    </source>
</evidence>
<keyword evidence="14" id="KW-0449">Lipoprotein</keyword>
<dbReference type="InterPro" id="IPR019554">
    <property type="entry name" value="Soluble_ligand-bd"/>
</dbReference>
<dbReference type="InterPro" id="IPR049712">
    <property type="entry name" value="Poly_export"/>
</dbReference>
<organism evidence="20 21">
    <name type="scientific">Duganella zoogloeoides</name>
    <dbReference type="NCBI Taxonomy" id="75659"/>
    <lineage>
        <taxon>Bacteria</taxon>
        <taxon>Pseudomonadati</taxon>
        <taxon>Pseudomonadota</taxon>
        <taxon>Betaproteobacteria</taxon>
        <taxon>Burkholderiales</taxon>
        <taxon>Oxalobacteraceae</taxon>
        <taxon>Telluria group</taxon>
        <taxon>Duganella</taxon>
    </lineage>
</organism>
<dbReference type="InterPro" id="IPR054765">
    <property type="entry name" value="SLBB_dom"/>
</dbReference>
<keyword evidence="7 16" id="KW-0732">Signal</keyword>
<comment type="similarity">
    <text evidence="2">Belongs to the BexD/CtrA/VexA family.</text>
</comment>
<evidence type="ECO:0000256" key="13">
    <source>
        <dbReference type="ARBA" id="ARBA00023237"/>
    </source>
</evidence>
<feature type="domain" description="Polysaccharide export protein N-terminal" evidence="17">
    <location>
        <begin position="129"/>
        <end position="202"/>
    </location>
</feature>
<feature type="domain" description="SLBB" evidence="19">
    <location>
        <begin position="211"/>
        <end position="287"/>
    </location>
</feature>
<keyword evidence="4" id="KW-1134">Transmembrane beta strand</keyword>
<keyword evidence="6" id="KW-0812">Transmembrane</keyword>
<accession>A0ABZ0Y235</accession>
<evidence type="ECO:0000313" key="20">
    <source>
        <dbReference type="EMBL" id="WQH05537.1"/>
    </source>
</evidence>
<keyword evidence="12" id="KW-0564">Palmitate</keyword>
<feature type="region of interest" description="Disordered" evidence="15">
    <location>
        <begin position="23"/>
        <end position="92"/>
    </location>
</feature>
<feature type="domain" description="Soluble ligand binding" evidence="18">
    <location>
        <begin position="296"/>
        <end position="342"/>
    </location>
</feature>
<evidence type="ECO:0000256" key="12">
    <source>
        <dbReference type="ARBA" id="ARBA00023139"/>
    </source>
</evidence>
<dbReference type="PANTHER" id="PTHR33619:SF3">
    <property type="entry name" value="POLYSACCHARIDE EXPORT PROTEIN GFCE-RELATED"/>
    <property type="match status" value="1"/>
</dbReference>
<evidence type="ECO:0000256" key="4">
    <source>
        <dbReference type="ARBA" id="ARBA00022452"/>
    </source>
</evidence>
<proteinExistence type="inferred from homology"/>
<dbReference type="InterPro" id="IPR003715">
    <property type="entry name" value="Poly_export_N"/>
</dbReference>
<evidence type="ECO:0000256" key="8">
    <source>
        <dbReference type="ARBA" id="ARBA00023047"/>
    </source>
</evidence>
<evidence type="ECO:0000313" key="21">
    <source>
        <dbReference type="Proteomes" id="UP001326110"/>
    </source>
</evidence>
<keyword evidence="21" id="KW-1185">Reference proteome</keyword>
<protein>
    <submittedName>
        <fullName evidence="20">SLBB domain-containing protein</fullName>
    </submittedName>
</protein>
<feature type="domain" description="Soluble ligand binding" evidence="18">
    <location>
        <begin position="515"/>
        <end position="550"/>
    </location>
</feature>
<keyword evidence="5" id="KW-0762">Sugar transport</keyword>